<proteinExistence type="predicted"/>
<keyword evidence="4" id="KW-1185">Reference proteome</keyword>
<dbReference type="OrthoDB" id="1934526at2759"/>
<evidence type="ECO:0000256" key="1">
    <source>
        <dbReference type="SAM" id="MobiDB-lite"/>
    </source>
</evidence>
<dbReference type="EMBL" id="CM017326">
    <property type="protein sequence ID" value="KAE8075611.1"/>
    <property type="molecule type" value="Genomic_DNA"/>
</dbReference>
<feature type="region of interest" description="Disordered" evidence="1">
    <location>
        <begin position="173"/>
        <end position="205"/>
    </location>
</feature>
<keyword evidence="2" id="KW-1133">Transmembrane helix</keyword>
<protein>
    <submittedName>
        <fullName evidence="3">Uncharacterized protein</fullName>
    </submittedName>
</protein>
<gene>
    <name evidence="3" type="ORF">FH972_014307</name>
</gene>
<sequence length="205" mass="23170">MQRLRSSGTSILGHLVTAPRLKRKALNSWAAVQDTYFSTKDIFEKHRVVFTIGTSIASVATAWVGYSVRHYHQTRVDQRLETIEKAMNNNYNLDHSEIRKIAGLGNISAPACFATAGTALIVGYGLGWRGGTWYANRKFRKEQMKLLGQIKPRGWQLLGRIKPRGLQFQFLKRQSRRSRMPESAAKTPEKMIEDTPTTHTSGANH</sequence>
<dbReference type="AlphaFoldDB" id="A0A5N6RCW0"/>
<organism evidence="3 4">
    <name type="scientific">Carpinus fangiana</name>
    <dbReference type="NCBI Taxonomy" id="176857"/>
    <lineage>
        <taxon>Eukaryota</taxon>
        <taxon>Viridiplantae</taxon>
        <taxon>Streptophyta</taxon>
        <taxon>Embryophyta</taxon>
        <taxon>Tracheophyta</taxon>
        <taxon>Spermatophyta</taxon>
        <taxon>Magnoliopsida</taxon>
        <taxon>eudicotyledons</taxon>
        <taxon>Gunneridae</taxon>
        <taxon>Pentapetalae</taxon>
        <taxon>rosids</taxon>
        <taxon>fabids</taxon>
        <taxon>Fagales</taxon>
        <taxon>Betulaceae</taxon>
        <taxon>Carpinus</taxon>
    </lineage>
</organism>
<dbReference type="Proteomes" id="UP000327013">
    <property type="component" value="Chromosome 6"/>
</dbReference>
<evidence type="ECO:0000313" key="4">
    <source>
        <dbReference type="Proteomes" id="UP000327013"/>
    </source>
</evidence>
<keyword evidence="2" id="KW-0812">Transmembrane</keyword>
<evidence type="ECO:0000313" key="3">
    <source>
        <dbReference type="EMBL" id="KAE8075611.1"/>
    </source>
</evidence>
<name>A0A5N6RCW0_9ROSI</name>
<evidence type="ECO:0000256" key="2">
    <source>
        <dbReference type="SAM" id="Phobius"/>
    </source>
</evidence>
<reference evidence="3 4" key="1">
    <citation type="submission" date="2019-06" db="EMBL/GenBank/DDBJ databases">
        <title>A chromosomal-level reference genome of Carpinus fangiana (Coryloideae, Betulaceae).</title>
        <authorList>
            <person name="Yang X."/>
            <person name="Wang Z."/>
            <person name="Zhang L."/>
            <person name="Hao G."/>
            <person name="Liu J."/>
            <person name="Yang Y."/>
        </authorList>
    </citation>
    <scope>NUCLEOTIDE SEQUENCE [LARGE SCALE GENOMIC DNA]</scope>
    <source>
        <strain evidence="3">Cfa_2016G</strain>
        <tissue evidence="3">Leaf</tissue>
    </source>
</reference>
<feature type="transmembrane region" description="Helical" evidence="2">
    <location>
        <begin position="48"/>
        <end position="66"/>
    </location>
</feature>
<dbReference type="PANTHER" id="PTHR36703">
    <property type="entry name" value="TRIACYLGLYCEROL LIPASE-LIKE PROTEIN"/>
    <property type="match status" value="1"/>
</dbReference>
<feature type="compositionally biased region" description="Polar residues" evidence="1">
    <location>
        <begin position="195"/>
        <end position="205"/>
    </location>
</feature>
<dbReference type="PANTHER" id="PTHR36703:SF1">
    <property type="entry name" value="TRIACYLGLYCEROL LIPASE-LIKE PROTEIN"/>
    <property type="match status" value="1"/>
</dbReference>
<accession>A0A5N6RCW0</accession>
<keyword evidence="2" id="KW-0472">Membrane</keyword>